<dbReference type="Pfam" id="PF07602">
    <property type="entry name" value="DUF1565"/>
    <property type="match status" value="1"/>
</dbReference>
<keyword evidence="4" id="KW-0812">Transmembrane</keyword>
<evidence type="ECO:0000256" key="4">
    <source>
        <dbReference type="SAM" id="Phobius"/>
    </source>
</evidence>
<name>A0AAD1PZP2_PLAAG</name>
<dbReference type="Proteomes" id="UP001153761">
    <property type="component" value="Chromosome"/>
</dbReference>
<comment type="pathway">
    <text evidence="1">Protein modification; protein ubiquitination.</text>
</comment>
<dbReference type="InterPro" id="IPR022441">
    <property type="entry name" value="Para_beta_helix_rpt-2"/>
</dbReference>
<sequence>MLEVKRIPAISMSHQQEPMPRLTLLYQWHRHPSPSGLRGWLTIILGLGLISGMGSPVLAGIPGIGPNTPLMSQNLAQNSIIHIDPNAGRDSETSTGSQTGPYRSITYALQRVQSVTVIQLNPGTYSQETGEVFPISLKDGVTLQGDEASNGQNTVIMGGGNFVSPTFARQNATIKTQGNSQIIGVTVTNPNTRGTGLWIESSSPVVSGCTFIESKRDGIFITSESNPKIQSNIFTQNAGNGISIARSGAGEIRNNVFQNTGFGISINDEASPTIMENKIIENRDGIVISHQAKPILRNNLIENNERDGVVAISQSQPDLGTTASPGQNIIRSNGRYDVYNATRGYTLTVVGNEIDQTRISGAVEF</sequence>
<dbReference type="SMART" id="SM00710">
    <property type="entry name" value="PbH1"/>
    <property type="match status" value="5"/>
</dbReference>
<gene>
    <name evidence="6" type="primary">dre-1</name>
    <name evidence="6" type="ORF">PANO66_01071</name>
</gene>
<keyword evidence="4" id="KW-1133">Transmembrane helix</keyword>
<dbReference type="InterPro" id="IPR051550">
    <property type="entry name" value="SCF-Subunits/Alg-Epimerases"/>
</dbReference>
<dbReference type="PANTHER" id="PTHR22990">
    <property type="entry name" value="F-BOX ONLY PROTEIN"/>
    <property type="match status" value="1"/>
</dbReference>
<dbReference type="SUPFAM" id="SSF51126">
    <property type="entry name" value="Pectin lyase-like"/>
    <property type="match status" value="1"/>
</dbReference>
<dbReference type="AlphaFoldDB" id="A0AAD1PZP2"/>
<dbReference type="InterPro" id="IPR012334">
    <property type="entry name" value="Pectin_lyas_fold"/>
</dbReference>
<dbReference type="EMBL" id="LR882963">
    <property type="protein sequence ID" value="CAD5926883.1"/>
    <property type="molecule type" value="Genomic_DNA"/>
</dbReference>
<dbReference type="InterPro" id="IPR006626">
    <property type="entry name" value="PbH1"/>
</dbReference>
<keyword evidence="2" id="KW-0677">Repeat</keyword>
<feature type="transmembrane region" description="Helical" evidence="4">
    <location>
        <begin position="40"/>
        <end position="64"/>
    </location>
</feature>
<dbReference type="InterPro" id="IPR011459">
    <property type="entry name" value="DUF1565"/>
</dbReference>
<feature type="domain" description="DUF1565" evidence="5">
    <location>
        <begin position="88"/>
        <end position="356"/>
    </location>
</feature>
<evidence type="ECO:0000313" key="7">
    <source>
        <dbReference type="Proteomes" id="UP001153761"/>
    </source>
</evidence>
<dbReference type="InterPro" id="IPR011050">
    <property type="entry name" value="Pectin_lyase_fold/virulence"/>
</dbReference>
<evidence type="ECO:0000256" key="1">
    <source>
        <dbReference type="ARBA" id="ARBA00004906"/>
    </source>
</evidence>
<reference evidence="6" key="1">
    <citation type="submission" date="2020-09" db="EMBL/GenBank/DDBJ databases">
        <authorList>
            <person name="Blom J."/>
        </authorList>
    </citation>
    <scope>NUCLEOTIDE SEQUENCE</scope>
    <source>
        <strain evidence="6">No.66</strain>
    </source>
</reference>
<evidence type="ECO:0000259" key="5">
    <source>
        <dbReference type="Pfam" id="PF07602"/>
    </source>
</evidence>
<evidence type="ECO:0000256" key="2">
    <source>
        <dbReference type="ARBA" id="ARBA00022737"/>
    </source>
</evidence>
<protein>
    <submittedName>
        <fullName evidence="6">F-box protein dre-1</fullName>
    </submittedName>
</protein>
<organism evidence="6 7">
    <name type="scientific">Planktothrix agardhii</name>
    <name type="common">Oscillatoria agardhii</name>
    <dbReference type="NCBI Taxonomy" id="1160"/>
    <lineage>
        <taxon>Bacteria</taxon>
        <taxon>Bacillati</taxon>
        <taxon>Cyanobacteriota</taxon>
        <taxon>Cyanophyceae</taxon>
        <taxon>Oscillatoriophycideae</taxon>
        <taxon>Oscillatoriales</taxon>
        <taxon>Microcoleaceae</taxon>
        <taxon>Planktothrix</taxon>
    </lineage>
</organism>
<evidence type="ECO:0000313" key="6">
    <source>
        <dbReference type="EMBL" id="CAD5926883.1"/>
    </source>
</evidence>
<dbReference type="NCBIfam" id="TIGR03804">
    <property type="entry name" value="para_beta_helix"/>
    <property type="match status" value="3"/>
</dbReference>
<dbReference type="PANTHER" id="PTHR22990:SF15">
    <property type="entry name" value="F-BOX ONLY PROTEIN 10"/>
    <property type="match status" value="1"/>
</dbReference>
<keyword evidence="3" id="KW-0833">Ubl conjugation pathway</keyword>
<dbReference type="Gene3D" id="2.160.20.10">
    <property type="entry name" value="Single-stranded right-handed beta-helix, Pectin lyase-like"/>
    <property type="match status" value="1"/>
</dbReference>
<evidence type="ECO:0000256" key="3">
    <source>
        <dbReference type="ARBA" id="ARBA00022786"/>
    </source>
</evidence>
<accession>A0AAD1PZP2</accession>
<proteinExistence type="predicted"/>
<keyword evidence="4" id="KW-0472">Membrane</keyword>